<feature type="transmembrane region" description="Helical" evidence="1">
    <location>
        <begin position="213"/>
        <end position="233"/>
    </location>
</feature>
<dbReference type="RefSeq" id="WP_120781765.1">
    <property type="nucleotide sequence ID" value="NZ_JBHLUP010000002.1"/>
</dbReference>
<dbReference type="Proteomes" id="UP000279968">
    <property type="component" value="Unassembled WGS sequence"/>
</dbReference>
<organism evidence="2 3">
    <name type="scientific">Micromonospora costi</name>
    <dbReference type="NCBI Taxonomy" id="1530042"/>
    <lineage>
        <taxon>Bacteria</taxon>
        <taxon>Bacillati</taxon>
        <taxon>Actinomycetota</taxon>
        <taxon>Actinomycetes</taxon>
        <taxon>Micromonosporales</taxon>
        <taxon>Micromonosporaceae</taxon>
        <taxon>Micromonospora</taxon>
    </lineage>
</organism>
<feature type="transmembrane region" description="Helical" evidence="1">
    <location>
        <begin position="33"/>
        <end position="53"/>
    </location>
</feature>
<dbReference type="EMBL" id="RBAN01000004">
    <property type="protein sequence ID" value="RKN52858.1"/>
    <property type="molecule type" value="Genomic_DNA"/>
</dbReference>
<evidence type="ECO:0000313" key="2">
    <source>
        <dbReference type="EMBL" id="RKN52858.1"/>
    </source>
</evidence>
<comment type="caution">
    <text evidence="2">The sequence shown here is derived from an EMBL/GenBank/DDBJ whole genome shotgun (WGS) entry which is preliminary data.</text>
</comment>
<feature type="transmembrane region" description="Helical" evidence="1">
    <location>
        <begin position="164"/>
        <end position="184"/>
    </location>
</feature>
<feature type="transmembrane region" description="Helical" evidence="1">
    <location>
        <begin position="135"/>
        <end position="157"/>
    </location>
</feature>
<proteinExistence type="predicted"/>
<keyword evidence="1" id="KW-1133">Transmembrane helix</keyword>
<name>A0A3A9ZWX2_9ACTN</name>
<protein>
    <submittedName>
        <fullName evidence="2">Uncharacterized protein</fullName>
    </submittedName>
</protein>
<keyword evidence="1" id="KW-0812">Transmembrane</keyword>
<evidence type="ECO:0000256" key="1">
    <source>
        <dbReference type="SAM" id="Phobius"/>
    </source>
</evidence>
<reference evidence="2 3" key="1">
    <citation type="journal article" date="2015" name="Int. J. Syst. Evol. Microbiol.">
        <title>Micromonospora costi sp. nov., isolated from a leaf of Costus speciosus.</title>
        <authorList>
            <person name="Thawai C."/>
        </authorList>
    </citation>
    <scope>NUCLEOTIDE SEQUENCE [LARGE SCALE GENOMIC DNA]</scope>
    <source>
        <strain evidence="2 3">CS1-12</strain>
    </source>
</reference>
<evidence type="ECO:0000313" key="3">
    <source>
        <dbReference type="Proteomes" id="UP000279968"/>
    </source>
</evidence>
<gene>
    <name evidence="2" type="ORF">D7193_23870</name>
</gene>
<accession>A0A3A9ZWX2</accession>
<sequence>MPHARDDDDDRAGLAPATLAALRRCGATRPRRWLVAVTLLLGVLAGVGVTAATPAGERTFAALADTVQSLMSVTVPFLGILLAHDLRRAPGTARLAPTMVAATLVAAAVGVFGVLVCAAALVLAPGGTAADTWRYAGTIALGSVLVQVVAQLVGVGLGLLLRSFVVAALASIVLPLGLYALLGVDALRPAQGWLTPYATVRNLLSRDMDAVRWAQWLVVLLLWGVGLNAVGAARLRRRPPVSPPAATQGTPERSPA</sequence>
<dbReference type="AlphaFoldDB" id="A0A3A9ZWX2"/>
<keyword evidence="3" id="KW-1185">Reference proteome</keyword>
<keyword evidence="1" id="KW-0472">Membrane</keyword>
<feature type="transmembrane region" description="Helical" evidence="1">
    <location>
        <begin position="95"/>
        <end position="123"/>
    </location>
</feature>
<feature type="transmembrane region" description="Helical" evidence="1">
    <location>
        <begin position="59"/>
        <end position="83"/>
    </location>
</feature>